<dbReference type="InterPro" id="IPR017801">
    <property type="entry name" value="DUF3738"/>
</dbReference>
<dbReference type="AlphaFoldDB" id="A0A2S8FZX8"/>
<feature type="transmembrane region" description="Helical" evidence="3">
    <location>
        <begin position="146"/>
        <end position="167"/>
    </location>
</feature>
<dbReference type="Gene3D" id="3.30.2010.10">
    <property type="entry name" value="Metalloproteases ('zincins'), catalytic domain"/>
    <property type="match status" value="1"/>
</dbReference>
<dbReference type="InterPro" id="IPR052173">
    <property type="entry name" value="Beta-lactam_resp_regulator"/>
</dbReference>
<dbReference type="EMBL" id="PUHY01000005">
    <property type="protein sequence ID" value="PQO37733.1"/>
    <property type="molecule type" value="Genomic_DNA"/>
</dbReference>
<dbReference type="InterPro" id="IPR008756">
    <property type="entry name" value="Peptidase_M56"/>
</dbReference>
<dbReference type="PROSITE" id="PS51352">
    <property type="entry name" value="THIOREDOXIN_2"/>
    <property type="match status" value="1"/>
</dbReference>
<evidence type="ECO:0000256" key="2">
    <source>
        <dbReference type="SAM" id="MobiDB-lite"/>
    </source>
</evidence>
<dbReference type="PANTHER" id="PTHR34978">
    <property type="entry name" value="POSSIBLE SENSOR-TRANSDUCER PROTEIN BLAR"/>
    <property type="match status" value="1"/>
</dbReference>
<dbReference type="OrthoDB" id="282885at2"/>
<accession>A0A2S8FZX8</accession>
<dbReference type="PANTHER" id="PTHR34978:SF3">
    <property type="entry name" value="SLR0241 PROTEIN"/>
    <property type="match status" value="1"/>
</dbReference>
<protein>
    <recommendedName>
        <fullName evidence="4">Thioredoxin domain-containing protein</fullName>
    </recommendedName>
</protein>
<dbReference type="RefSeq" id="WP_105328982.1">
    <property type="nucleotide sequence ID" value="NZ_PUHY01000005.1"/>
</dbReference>
<organism evidence="5 6">
    <name type="scientific">Blastopirellula marina</name>
    <dbReference type="NCBI Taxonomy" id="124"/>
    <lineage>
        <taxon>Bacteria</taxon>
        <taxon>Pseudomonadati</taxon>
        <taxon>Planctomycetota</taxon>
        <taxon>Planctomycetia</taxon>
        <taxon>Pirellulales</taxon>
        <taxon>Pirellulaceae</taxon>
        <taxon>Blastopirellula</taxon>
    </lineage>
</organism>
<evidence type="ECO:0000313" key="6">
    <source>
        <dbReference type="Proteomes" id="UP000238322"/>
    </source>
</evidence>
<feature type="transmembrane region" description="Helical" evidence="3">
    <location>
        <begin position="341"/>
        <end position="360"/>
    </location>
</feature>
<keyword evidence="3" id="KW-0812">Transmembrane</keyword>
<dbReference type="InterPro" id="IPR036249">
    <property type="entry name" value="Thioredoxin-like_sf"/>
</dbReference>
<sequence>MSIDHLLDACGWTLIHFLWQGTVIGVVLLLALACVPYARAQLRYLIACTALTSMAAIATLTFAWEVAQPAVVAVVQESKLLEASEPSAEPVPIEDRSIEPASLTEVPPAIEMERIGVGTFTAPTDNELSWAQWLSVGLAPWLDRFVLVWSVGVALLALRLAVNWFAVQQLRSTGHTIEEVRWQEPLMRLRQRLRIRGSVSLRQSAAITVPMVLGWLRPVILVPTEMVSGLTPGQLEAILAHELAHIRRYDYAVNLLQNLAETVLFFHPAVWWASAQIRKERECCCDAIAAELCHGPLPYSEALLAVETFRSSTPLAIAASGGSLLQRIRRLTGQPSRSPQAAGAMLVLLVVVGLATIFALQTSEASAEDDASTISDEQATKLAIAAHAKARAIDRLPRFYSQIDYRNGDVATMTAEEVVSLENLRRALTEPVAEEKWVNIDNLLAWDATRVLSESLSHRNSRDNDGGSDWYAVRYYDSKEAWCQERSGTRPARFFRLPSFEKSWQHSSPLAYQFIQATPRTFWWGDNDYHNTCHNRVDPAIVTYRHLGQEEMGGETCDIVESKGRAERLWIGRKTGLIHAALYYVYYGGKSDLVHEHPAVKKIAGQMFPSAKDYYAWYRQQKSQLTSAEIDELGEAFFEANFDHMANASCFVQFGDYQEISPGAWYPFTQDRIVCHTSKEGEGKYAYIRCESRVKKCTTDVDLTERIEKLKPQTGDFVQDQRVADAVIEYDWRDDISQAEIDHLVQQKQLELQKSQELIDKLKVPMQKLVGQAAPPLTDGKWLGEQPQLSGKPTLVHFWAAWCGPCKNDYAILNQIAKKGQVIGIHPPGTPADDIAAAIQDGAHVYPTFAAAKSDEDLVGGYPVKMYPYCVVLDAEGRVAAHGSLHDVASKFHELNDAVALAAENKEAEDPQESPEEEKPKDAKLSFAERQKKLKQEAAPYLQAMIEAGYRLDDDQNIKRIAPPFPDSRAKWYKAAHPSQYQSIPAGPDLLTFHYSEGNLESWRMVFGGQHIGSIVETMFDIYPQNIAGPSDFLSTQITGDWVVRPEAKGEKLLPELSTIFNDQLKLNVKMRFEDQEREVYVMKGKYKFKPLPEFVPKEDAPRHAYSQYDTIEIFGAKAFPDGGAGGGTGTFQLFNQWLGRWIDVPIVIEATNLPEQNVSFRLHAPSPATPVELQMAHDPDLVLATISSQTGLEFVKEKRKVRMLVIEPGE</sequence>
<dbReference type="CDD" id="cd02966">
    <property type="entry name" value="TlpA_like_family"/>
    <property type="match status" value="1"/>
</dbReference>
<evidence type="ECO:0000256" key="3">
    <source>
        <dbReference type="SAM" id="Phobius"/>
    </source>
</evidence>
<keyword evidence="3" id="KW-1133">Transmembrane helix</keyword>
<keyword evidence="1" id="KW-0676">Redox-active center</keyword>
<comment type="caution">
    <text evidence="5">The sequence shown here is derived from an EMBL/GenBank/DDBJ whole genome shotgun (WGS) entry which is preliminary data.</text>
</comment>
<dbReference type="CDD" id="cd07341">
    <property type="entry name" value="M56_BlaR1_MecR1_like"/>
    <property type="match status" value="1"/>
</dbReference>
<feature type="region of interest" description="Disordered" evidence="2">
    <location>
        <begin position="904"/>
        <end position="923"/>
    </location>
</feature>
<feature type="transmembrane region" description="Helical" evidence="3">
    <location>
        <begin position="44"/>
        <end position="64"/>
    </location>
</feature>
<evidence type="ECO:0000256" key="1">
    <source>
        <dbReference type="ARBA" id="ARBA00023284"/>
    </source>
</evidence>
<evidence type="ECO:0000259" key="4">
    <source>
        <dbReference type="PROSITE" id="PS51352"/>
    </source>
</evidence>
<reference evidence="5 6" key="1">
    <citation type="submission" date="2018-02" db="EMBL/GenBank/DDBJ databases">
        <title>Comparative genomes isolates from brazilian mangrove.</title>
        <authorList>
            <person name="Araujo J.E."/>
            <person name="Taketani R.G."/>
            <person name="Silva M.C.P."/>
            <person name="Loureco M.V."/>
            <person name="Andreote F.D."/>
        </authorList>
    </citation>
    <scope>NUCLEOTIDE SEQUENCE [LARGE SCALE GENOMIC DNA]</scope>
    <source>
        <strain evidence="5 6">Hex-1 MGV</strain>
    </source>
</reference>
<gene>
    <name evidence="5" type="ORF">C5Y83_07255</name>
</gene>
<dbReference type="InterPro" id="IPR013766">
    <property type="entry name" value="Thioredoxin_domain"/>
</dbReference>
<dbReference type="Pfam" id="PF12543">
    <property type="entry name" value="DUF3738"/>
    <property type="match status" value="1"/>
</dbReference>
<feature type="domain" description="Thioredoxin" evidence="4">
    <location>
        <begin position="768"/>
        <end position="904"/>
    </location>
</feature>
<dbReference type="InterPro" id="IPR017937">
    <property type="entry name" value="Thioredoxin_CS"/>
</dbReference>
<keyword evidence="3" id="KW-0472">Membrane</keyword>
<evidence type="ECO:0000313" key="5">
    <source>
        <dbReference type="EMBL" id="PQO37733.1"/>
    </source>
</evidence>
<name>A0A2S8FZX8_9BACT</name>
<dbReference type="SUPFAM" id="SSF52833">
    <property type="entry name" value="Thioredoxin-like"/>
    <property type="match status" value="1"/>
</dbReference>
<proteinExistence type="predicted"/>
<dbReference type="Pfam" id="PF05569">
    <property type="entry name" value="Peptidase_M56"/>
    <property type="match status" value="1"/>
</dbReference>
<dbReference type="Gene3D" id="3.40.30.10">
    <property type="entry name" value="Glutaredoxin"/>
    <property type="match status" value="1"/>
</dbReference>
<dbReference type="Proteomes" id="UP000238322">
    <property type="component" value="Unassembled WGS sequence"/>
</dbReference>
<dbReference type="PROSITE" id="PS00194">
    <property type="entry name" value="THIOREDOXIN_1"/>
    <property type="match status" value="1"/>
</dbReference>
<feature type="transmembrane region" description="Helical" evidence="3">
    <location>
        <begin position="17"/>
        <end position="37"/>
    </location>
</feature>